<dbReference type="OrthoDB" id="407617at2759"/>
<reference evidence="6" key="1">
    <citation type="journal article" date="2020" name="Stud. Mycol.">
        <title>101 Dothideomycetes genomes: a test case for predicting lifestyles and emergence of pathogens.</title>
        <authorList>
            <person name="Haridas S."/>
            <person name="Albert R."/>
            <person name="Binder M."/>
            <person name="Bloem J."/>
            <person name="Labutti K."/>
            <person name="Salamov A."/>
            <person name="Andreopoulos B."/>
            <person name="Baker S."/>
            <person name="Barry K."/>
            <person name="Bills G."/>
            <person name="Bluhm B."/>
            <person name="Cannon C."/>
            <person name="Castanera R."/>
            <person name="Culley D."/>
            <person name="Daum C."/>
            <person name="Ezra D."/>
            <person name="Gonzalez J."/>
            <person name="Henrissat B."/>
            <person name="Kuo A."/>
            <person name="Liang C."/>
            <person name="Lipzen A."/>
            <person name="Lutzoni F."/>
            <person name="Magnuson J."/>
            <person name="Mondo S."/>
            <person name="Nolan M."/>
            <person name="Ohm R."/>
            <person name="Pangilinan J."/>
            <person name="Park H.-J."/>
            <person name="Ramirez L."/>
            <person name="Alfaro M."/>
            <person name="Sun H."/>
            <person name="Tritt A."/>
            <person name="Yoshinaga Y."/>
            <person name="Zwiers L.-H."/>
            <person name="Turgeon B."/>
            <person name="Goodwin S."/>
            <person name="Spatafora J."/>
            <person name="Crous P."/>
            <person name="Grigoriev I."/>
        </authorList>
    </citation>
    <scope>NUCLEOTIDE SEQUENCE</scope>
    <source>
        <strain evidence="6">Tuck. ex Michener</strain>
    </source>
</reference>
<feature type="transmembrane region" description="Helical" evidence="5">
    <location>
        <begin position="130"/>
        <end position="150"/>
    </location>
</feature>
<evidence type="ECO:0000256" key="3">
    <source>
        <dbReference type="ARBA" id="ARBA00022989"/>
    </source>
</evidence>
<sequence length="314" mass="35041">MAPQGHIPPAASALGTIGTNAGQYRIWYNWHRKSTEGLPGIMPFLWAAAGVPFGVYNIVQEFNIPLQIQPQILLCLCLICWGQTLFYHNKYSVRKASCVTILMVAAFAASEVLLIFLIRPPYKLGISWPIILIGVVAAILLAGGLIPPYFDFAKSKGRVIGINFIFLSIDFAGGIFSLLALVVQQTFDVLGGTQYIVVVLLEIGIFISHTIWLYRTRRVRREAEFIGMSYDDYVASGEPKVIAKTEKGSLFKVGSFRRVWPVSSRDRTHILGALLFTRAMRPTQDFAPDTTETCAHEDPEECRGHIQDGTLRRY</sequence>
<organism evidence="6 7">
    <name type="scientific">Viridothelium virens</name>
    <name type="common">Speckled blister lichen</name>
    <name type="synonym">Trypethelium virens</name>
    <dbReference type="NCBI Taxonomy" id="1048519"/>
    <lineage>
        <taxon>Eukaryota</taxon>
        <taxon>Fungi</taxon>
        <taxon>Dikarya</taxon>
        <taxon>Ascomycota</taxon>
        <taxon>Pezizomycotina</taxon>
        <taxon>Dothideomycetes</taxon>
        <taxon>Dothideomycetes incertae sedis</taxon>
        <taxon>Trypetheliales</taxon>
        <taxon>Trypetheliaceae</taxon>
        <taxon>Viridothelium</taxon>
    </lineage>
</organism>
<keyword evidence="4 5" id="KW-0472">Membrane</keyword>
<evidence type="ECO:0000256" key="4">
    <source>
        <dbReference type="ARBA" id="ARBA00023136"/>
    </source>
</evidence>
<feature type="transmembrane region" description="Helical" evidence="5">
    <location>
        <begin position="99"/>
        <end position="118"/>
    </location>
</feature>
<accession>A0A6A6HCZ6</accession>
<dbReference type="InterPro" id="IPR006603">
    <property type="entry name" value="PQ-loop_rpt"/>
</dbReference>
<feature type="transmembrane region" description="Helical" evidence="5">
    <location>
        <begin position="162"/>
        <end position="183"/>
    </location>
</feature>
<evidence type="ECO:0000313" key="6">
    <source>
        <dbReference type="EMBL" id="KAF2236006.1"/>
    </source>
</evidence>
<dbReference type="Gene3D" id="1.20.1280.290">
    <property type="match status" value="1"/>
</dbReference>
<dbReference type="AlphaFoldDB" id="A0A6A6HCZ6"/>
<evidence type="ECO:0000256" key="1">
    <source>
        <dbReference type="ARBA" id="ARBA00004141"/>
    </source>
</evidence>
<evidence type="ECO:0000313" key="7">
    <source>
        <dbReference type="Proteomes" id="UP000800092"/>
    </source>
</evidence>
<dbReference type="SMART" id="SM00679">
    <property type="entry name" value="CTNS"/>
    <property type="match status" value="2"/>
</dbReference>
<keyword evidence="3 5" id="KW-1133">Transmembrane helix</keyword>
<dbReference type="EMBL" id="ML991788">
    <property type="protein sequence ID" value="KAF2236006.1"/>
    <property type="molecule type" value="Genomic_DNA"/>
</dbReference>
<dbReference type="PANTHER" id="PTHR16201:SF37">
    <property type="entry name" value="PQ-LOOP REPEAT-CONTAINING PROTEIN"/>
    <property type="match status" value="1"/>
</dbReference>
<dbReference type="PANTHER" id="PTHR16201">
    <property type="entry name" value="SEVEN TRANSMEMBRANE PROTEIN 1-RELATED"/>
    <property type="match status" value="1"/>
</dbReference>
<proteinExistence type="predicted"/>
<evidence type="ECO:0008006" key="8">
    <source>
        <dbReference type="Google" id="ProtNLM"/>
    </source>
</evidence>
<evidence type="ECO:0000256" key="2">
    <source>
        <dbReference type="ARBA" id="ARBA00022692"/>
    </source>
</evidence>
<dbReference type="Pfam" id="PF04193">
    <property type="entry name" value="PQ-loop"/>
    <property type="match status" value="1"/>
</dbReference>
<feature type="transmembrane region" description="Helical" evidence="5">
    <location>
        <begin position="37"/>
        <end position="56"/>
    </location>
</feature>
<protein>
    <recommendedName>
        <fullName evidence="8">PQ loop repeat protein</fullName>
    </recommendedName>
</protein>
<name>A0A6A6HCZ6_VIRVR</name>
<keyword evidence="2 5" id="KW-0812">Transmembrane</keyword>
<keyword evidence="7" id="KW-1185">Reference proteome</keyword>
<feature type="transmembrane region" description="Helical" evidence="5">
    <location>
        <begin position="195"/>
        <end position="214"/>
    </location>
</feature>
<dbReference type="InterPro" id="IPR051415">
    <property type="entry name" value="LAAT-1"/>
</dbReference>
<evidence type="ECO:0000256" key="5">
    <source>
        <dbReference type="SAM" id="Phobius"/>
    </source>
</evidence>
<gene>
    <name evidence="6" type="ORF">EV356DRAFT_93270</name>
</gene>
<dbReference type="GO" id="GO:0016020">
    <property type="term" value="C:membrane"/>
    <property type="evidence" value="ECO:0007669"/>
    <property type="project" value="UniProtKB-SubCell"/>
</dbReference>
<dbReference type="Proteomes" id="UP000800092">
    <property type="component" value="Unassembled WGS sequence"/>
</dbReference>
<comment type="subcellular location">
    <subcellularLocation>
        <location evidence="1">Membrane</location>
        <topology evidence="1">Multi-pass membrane protein</topology>
    </subcellularLocation>
</comment>